<protein>
    <submittedName>
        <fullName evidence="1">Uncharacterized protein</fullName>
    </submittedName>
</protein>
<evidence type="ECO:0000313" key="2">
    <source>
        <dbReference type="Proteomes" id="UP000035704"/>
    </source>
</evidence>
<name>A0A0D8I8Q4_9CLOT</name>
<proteinExistence type="predicted"/>
<dbReference type="KEGG" id="cace:CACET_c27960"/>
<dbReference type="AlphaFoldDB" id="A0A0D8I8Q4"/>
<dbReference type="PATRIC" id="fig|84022.5.peg.732"/>
<gene>
    <name evidence="1" type="ORF">CACET_c27960</name>
</gene>
<dbReference type="EMBL" id="CP009687">
    <property type="protein sequence ID" value="AKL96241.1"/>
    <property type="molecule type" value="Genomic_DNA"/>
</dbReference>
<dbReference type="STRING" id="84022.CACET_c27960"/>
<keyword evidence="2" id="KW-1185">Reference proteome</keyword>
<dbReference type="Proteomes" id="UP000035704">
    <property type="component" value="Chromosome"/>
</dbReference>
<organism evidence="1 2">
    <name type="scientific">Clostridium aceticum</name>
    <dbReference type="NCBI Taxonomy" id="84022"/>
    <lineage>
        <taxon>Bacteria</taxon>
        <taxon>Bacillati</taxon>
        <taxon>Bacillota</taxon>
        <taxon>Clostridia</taxon>
        <taxon>Eubacteriales</taxon>
        <taxon>Clostridiaceae</taxon>
        <taxon>Clostridium</taxon>
    </lineage>
</organism>
<accession>A0A0D8I8Q4</accession>
<reference evidence="1 2" key="1">
    <citation type="submission" date="2014-10" db="EMBL/GenBank/DDBJ databases">
        <title>Genome sequence of Clostridium aceticum DSM 1496.</title>
        <authorList>
            <person name="Poehlein A."/>
            <person name="Schiel-Bengelsdorf B."/>
            <person name="Gottschalk G."/>
            <person name="Duerre P."/>
            <person name="Daniel R."/>
        </authorList>
    </citation>
    <scope>NUCLEOTIDE SEQUENCE [LARGE SCALE GENOMIC DNA]</scope>
    <source>
        <strain evidence="1 2">DSM 1496</strain>
    </source>
</reference>
<evidence type="ECO:0000313" key="1">
    <source>
        <dbReference type="EMBL" id="AKL96241.1"/>
    </source>
</evidence>
<sequence>MKHTLKTSLVLMVTMILVLGMSTVAFAAQVNSNLTQEQQEWLKSNITVDGDNIESTDMNVKGKLSTTAPSGDYCMLVLNDGAIVYWSSTNDSSLGASINRASNNTQVTQKMEGLVNNLEITADTESAGVILSDLAPLINIALGIIATFIMFGMAISSSLDICYIAFPIFRNKCEDMKASGNSVMTKKGANGDISLRWVTDDAQYAVNSTVTEGNGKSPWAVYFKKRVAAYIFLTIIMFILLTGNITLITDIALKIVSGILNVLQGLA</sequence>
<dbReference type="RefSeq" id="WP_044825261.1">
    <property type="nucleotide sequence ID" value="NZ_CP009687.1"/>
</dbReference>